<accession>A0A221KGA2</accession>
<feature type="chain" id="PRO_5012488290" description="Peptidase C51 domain-containing protein" evidence="1">
    <location>
        <begin position="26"/>
        <end position="1180"/>
    </location>
</feature>
<dbReference type="Proteomes" id="UP000199729">
    <property type="component" value="Chromosome"/>
</dbReference>
<sequence length="1180" mass="126391">MLTHRQTKIAIAATMLISIMRSALGAVSYEQLPFTADPYEKWKGWQTGSAAVSTPELRDGNVYNLTPAQIIYYAALENNINPVLLLTKLQAEQSLISQSYKQPELGRKLERAVGYGYTDSNPGDSRWAGFYPQLVGLSYEFSEMRKKLSFHDAFLSYTPREEKYVEFVNIYAGYAQKMNAISGRSYSVRPTSSGYTDDFRDVSAAHIQSFLNLFGGNLKGTSLFPRDMDPLPRFDAKIVALPNIPTQMNAGETLKFQVKTDRKATSVSIVFTNPPAERFLTTVDNKTWDFEQTIEQANNRTWLIRVVSVAKVSDERFGGNINVIGGAASSLAQWQIDNINYANSQNALYKINPLISVYGNTCGTYTFCYAWSRNAPGSPIGKGWASAYDAFVQLVGAKKATQDPDFSHAPIGSIVFYKRGKYGHAAIKVNETNVISQGQLGANDCTISSVRWDSISGYAGYYAPAPGSTLLMDANAVPKTQQVTRIAFLTALSSAIDGFDRTLPVDPMSKATTMGILSDPSNFFPTNPILRQDAARLISRSLDYFEKKGWVFPKTGNRYLFSNDQDTVNDTALYPIAARMGEFKIFMGSLQENGSAYFYGPRQMTKYEANTVKDRFAALLSSGTAPTPTTNRAPAVSGLTVNNATSTTVSGGFTVSDADNDSITKLRVHIGRSSGGSDCVIDIGGTYTGIQSGGYKSFSSANCAGVLTSAGTYYAKVEAWDTKGAQAPIISTSFAYTPTVTNRAPTVSGLTVNNTTSTTVSGGFTVSDVDNDSITKLRVHIGRSSGGSDCVIDIGGTYTGIQSGGYKSFSSANCAGVLTSAGTYYAKVEAWDTKGAQAPITSTSFTYTPAVVNYAPTVSGLTVNNTTSTTVSGGFTVADAENDAITKLRVHIGRSSGGSDCVIDIGGSYTDIQSGGYKSFSSANCAGVLTSAGTYYAKVEAWDTKGAQAPITSTSFTYTPAVVNYAPTVSGLTVNNTTSTTVSGGFTVSDVDNDSITKLRVHIGRSSGGSDCVIDIGGGYTDIQSGGYKSFSSANCASVLNSAGTYYAKVEAWDTKGAQAPITSTSFTYNPPLENRPPAVYGVVVNNTYSSTISGNFFITDPDGDNITKLRIHVARYSGGSECVIDVGYYNGVQTGGYKSFASNVCAGIFNYSGTYYAKIEAWDTLGHQAPVVSTTFLRY</sequence>
<keyword evidence="3" id="KW-1185">Reference proteome</keyword>
<proteinExistence type="predicted"/>
<feature type="signal peptide" evidence="1">
    <location>
        <begin position="1"/>
        <end position="25"/>
    </location>
</feature>
<evidence type="ECO:0008006" key="4">
    <source>
        <dbReference type="Google" id="ProtNLM"/>
    </source>
</evidence>
<evidence type="ECO:0000313" key="3">
    <source>
        <dbReference type="Proteomes" id="UP000199729"/>
    </source>
</evidence>
<dbReference type="KEGG" id="vff:VITFI_CDS2280"/>
<keyword evidence="1" id="KW-0732">Signal</keyword>
<dbReference type="EMBL" id="CP022423">
    <property type="protein sequence ID" value="ASM78058.1"/>
    <property type="molecule type" value="Genomic_DNA"/>
</dbReference>
<gene>
    <name evidence="2" type="ORF">VITFI_CDS2280</name>
</gene>
<evidence type="ECO:0000256" key="1">
    <source>
        <dbReference type="SAM" id="SignalP"/>
    </source>
</evidence>
<dbReference type="OrthoDB" id="5522043at2"/>
<reference evidence="2 3" key="1">
    <citation type="submission" date="2017-07" db="EMBL/GenBank/DDBJ databases">
        <title>Complete Genome Sequence of the cosmetic ferment Vitreoscilla filiformis (ATCC15551).</title>
        <authorList>
            <person name="Contreras S."/>
            <person name="Sagory-Zalkind P."/>
            <person name="Blanquart H."/>
            <person name="Iltis A."/>
            <person name="Morand S.C."/>
        </authorList>
    </citation>
    <scope>NUCLEOTIDE SEQUENCE [LARGE SCALE GENOMIC DNA]</scope>
    <source>
        <strain evidence="2 3">ATCC 15551</strain>
    </source>
</reference>
<organism evidence="2 3">
    <name type="scientific">Vitreoscilla filiformis</name>
    <dbReference type="NCBI Taxonomy" id="63"/>
    <lineage>
        <taxon>Bacteria</taxon>
        <taxon>Pseudomonadati</taxon>
        <taxon>Pseudomonadota</taxon>
        <taxon>Betaproteobacteria</taxon>
        <taxon>Neisseriales</taxon>
        <taxon>Neisseriaceae</taxon>
        <taxon>Vitreoscilla</taxon>
    </lineage>
</organism>
<protein>
    <recommendedName>
        <fullName evidence="4">Peptidase C51 domain-containing protein</fullName>
    </recommendedName>
</protein>
<evidence type="ECO:0000313" key="2">
    <source>
        <dbReference type="EMBL" id="ASM78058.1"/>
    </source>
</evidence>
<name>A0A221KGA2_VITFI</name>
<dbReference type="AlphaFoldDB" id="A0A221KGA2"/>
<dbReference type="RefSeq" id="WP_157725662.1">
    <property type="nucleotide sequence ID" value="NZ_CP022423.1"/>
</dbReference>